<comment type="similarity">
    <text evidence="2">Belongs to the SARAF family.</text>
</comment>
<evidence type="ECO:0000256" key="3">
    <source>
        <dbReference type="ARBA" id="ARBA00016584"/>
    </source>
</evidence>
<reference evidence="17" key="1">
    <citation type="submission" date="2023-08" db="EMBL/GenBank/DDBJ databases">
        <title>Black Yeasts Isolated from many extreme environments.</title>
        <authorList>
            <person name="Coleine C."/>
            <person name="Stajich J.E."/>
            <person name="Selbmann L."/>
        </authorList>
    </citation>
    <scope>NUCLEOTIDE SEQUENCE</scope>
    <source>
        <strain evidence="17">CCFEE 5401</strain>
    </source>
</reference>
<keyword evidence="7 16" id="KW-0732">Signal</keyword>
<organism evidence="17 18">
    <name type="scientific">Meristemomyces frigidus</name>
    <dbReference type="NCBI Taxonomy" id="1508187"/>
    <lineage>
        <taxon>Eukaryota</taxon>
        <taxon>Fungi</taxon>
        <taxon>Dikarya</taxon>
        <taxon>Ascomycota</taxon>
        <taxon>Pezizomycotina</taxon>
        <taxon>Dothideomycetes</taxon>
        <taxon>Dothideomycetidae</taxon>
        <taxon>Mycosphaerellales</taxon>
        <taxon>Teratosphaeriaceae</taxon>
        <taxon>Meristemomyces</taxon>
    </lineage>
</organism>
<feature type="compositionally biased region" description="Low complexity" evidence="14">
    <location>
        <begin position="309"/>
        <end position="333"/>
    </location>
</feature>
<dbReference type="GO" id="GO:2001256">
    <property type="term" value="P:regulation of store-operated calcium entry"/>
    <property type="evidence" value="ECO:0007669"/>
    <property type="project" value="InterPro"/>
</dbReference>
<keyword evidence="6 15" id="KW-0812">Transmembrane</keyword>
<dbReference type="Pfam" id="PF06682">
    <property type="entry name" value="SARAF"/>
    <property type="match status" value="1"/>
</dbReference>
<keyword evidence="8" id="KW-0256">Endoplasmic reticulum</keyword>
<name>A0AAN7TD56_9PEZI</name>
<proteinExistence type="inferred from homology"/>
<evidence type="ECO:0000256" key="16">
    <source>
        <dbReference type="SAM" id="SignalP"/>
    </source>
</evidence>
<feature type="region of interest" description="Disordered" evidence="14">
    <location>
        <begin position="273"/>
        <end position="345"/>
    </location>
</feature>
<dbReference type="InterPro" id="IPR009567">
    <property type="entry name" value="SARAF"/>
</dbReference>
<protein>
    <recommendedName>
        <fullName evidence="3">Store-operated calcium entry-associated regulatory factor</fullName>
    </recommendedName>
    <alternativeName>
        <fullName evidence="13">Transmembrane protein 66</fullName>
    </alternativeName>
</protein>
<feature type="signal peptide" evidence="16">
    <location>
        <begin position="1"/>
        <end position="20"/>
    </location>
</feature>
<evidence type="ECO:0000313" key="17">
    <source>
        <dbReference type="EMBL" id="KAK5111212.1"/>
    </source>
</evidence>
<comment type="subcellular location">
    <subcellularLocation>
        <location evidence="1">Endoplasmic reticulum membrane</location>
        <topology evidence="1">Single-pass type I membrane protein</topology>
    </subcellularLocation>
</comment>
<dbReference type="PANTHER" id="PTHR15929">
    <property type="entry name" value="STORE-OPERATED CALCIUM ENTRY-ASSOCIATED REGULATORY FACTOR"/>
    <property type="match status" value="1"/>
</dbReference>
<dbReference type="Proteomes" id="UP001310890">
    <property type="component" value="Unassembled WGS sequence"/>
</dbReference>
<dbReference type="GO" id="GO:0006816">
    <property type="term" value="P:calcium ion transport"/>
    <property type="evidence" value="ECO:0007669"/>
    <property type="project" value="UniProtKB-KW"/>
</dbReference>
<keyword evidence="9" id="KW-0106">Calcium</keyword>
<keyword evidence="10 15" id="KW-1133">Transmembrane helix</keyword>
<feature type="chain" id="PRO_5042821487" description="Store-operated calcium entry-associated regulatory factor" evidence="16">
    <location>
        <begin position="21"/>
        <end position="345"/>
    </location>
</feature>
<evidence type="ECO:0000256" key="12">
    <source>
        <dbReference type="ARBA" id="ARBA00023136"/>
    </source>
</evidence>
<feature type="region of interest" description="Disordered" evidence="14">
    <location>
        <begin position="203"/>
        <end position="254"/>
    </location>
</feature>
<evidence type="ECO:0000256" key="14">
    <source>
        <dbReference type="SAM" id="MobiDB-lite"/>
    </source>
</evidence>
<accession>A0AAN7TD56</accession>
<comment type="caution">
    <text evidence="17">The sequence shown here is derived from an EMBL/GenBank/DDBJ whole genome shotgun (WGS) entry which is preliminary data.</text>
</comment>
<feature type="transmembrane region" description="Helical" evidence="15">
    <location>
        <begin position="168"/>
        <end position="187"/>
    </location>
</feature>
<gene>
    <name evidence="17" type="ORF">LTR62_005240</name>
</gene>
<evidence type="ECO:0000256" key="7">
    <source>
        <dbReference type="ARBA" id="ARBA00022729"/>
    </source>
</evidence>
<feature type="compositionally biased region" description="Low complexity" evidence="14">
    <location>
        <begin position="273"/>
        <end position="287"/>
    </location>
</feature>
<evidence type="ECO:0000256" key="8">
    <source>
        <dbReference type="ARBA" id="ARBA00022824"/>
    </source>
</evidence>
<evidence type="ECO:0000256" key="1">
    <source>
        <dbReference type="ARBA" id="ARBA00004115"/>
    </source>
</evidence>
<evidence type="ECO:0000256" key="15">
    <source>
        <dbReference type="SAM" id="Phobius"/>
    </source>
</evidence>
<evidence type="ECO:0000256" key="5">
    <source>
        <dbReference type="ARBA" id="ARBA00022568"/>
    </source>
</evidence>
<evidence type="ECO:0000256" key="11">
    <source>
        <dbReference type="ARBA" id="ARBA00023065"/>
    </source>
</evidence>
<keyword evidence="11" id="KW-0406">Ion transport</keyword>
<keyword evidence="12 15" id="KW-0472">Membrane</keyword>
<evidence type="ECO:0000256" key="13">
    <source>
        <dbReference type="ARBA" id="ARBA00031116"/>
    </source>
</evidence>
<keyword evidence="4" id="KW-0813">Transport</keyword>
<sequence length="345" mass="36363">MHIPHLLLALSVATTTTVSAKASTRSNTNSISLSKVKALTLRDGDLTTARRVEPIPQLTCTGGNAKGLYTVDVMRCENAGYEYDAEDVQWTCKASLPPEFKLGGTEVICEGYDSPDDPLVLKGSCGVEYRLVLTPKGEERYGLKESYASVKFEKGSGMQAVSDKFFTLFFWLVFAGIAYVILSRIIFPGRNAGLPGNARRVGWPGGGGGGGGNDDDNDDRGAPPPYTPRAPKSSADYTSNRRAGQSNDGTWRPGFWTGAATAAAAGYAANSFANRSNNTNTRPNPNRVHGYDAPAAAGPSNWFGGGGRSANNGRSSSSWASSPPASSGSSSGRYESTGFGGTSRR</sequence>
<evidence type="ECO:0000256" key="6">
    <source>
        <dbReference type="ARBA" id="ARBA00022692"/>
    </source>
</evidence>
<evidence type="ECO:0000256" key="4">
    <source>
        <dbReference type="ARBA" id="ARBA00022448"/>
    </source>
</evidence>
<dbReference type="EMBL" id="JAVRRL010000041">
    <property type="protein sequence ID" value="KAK5111212.1"/>
    <property type="molecule type" value="Genomic_DNA"/>
</dbReference>
<evidence type="ECO:0000256" key="10">
    <source>
        <dbReference type="ARBA" id="ARBA00022989"/>
    </source>
</evidence>
<evidence type="ECO:0000313" key="18">
    <source>
        <dbReference type="Proteomes" id="UP001310890"/>
    </source>
</evidence>
<dbReference type="AlphaFoldDB" id="A0AAN7TD56"/>
<evidence type="ECO:0000256" key="2">
    <source>
        <dbReference type="ARBA" id="ARBA00006833"/>
    </source>
</evidence>
<dbReference type="GO" id="GO:0005789">
    <property type="term" value="C:endoplasmic reticulum membrane"/>
    <property type="evidence" value="ECO:0007669"/>
    <property type="project" value="UniProtKB-SubCell"/>
</dbReference>
<feature type="compositionally biased region" description="Polar residues" evidence="14">
    <location>
        <begin position="235"/>
        <end position="249"/>
    </location>
</feature>
<feature type="compositionally biased region" description="Gly residues" evidence="14">
    <location>
        <begin position="203"/>
        <end position="212"/>
    </location>
</feature>
<keyword evidence="5" id="KW-0109">Calcium transport</keyword>
<dbReference type="PANTHER" id="PTHR15929:SF0">
    <property type="entry name" value="STORE-OPERATED CALCIUM ENTRY-ASSOCIATED REGULATORY FACTOR"/>
    <property type="match status" value="1"/>
</dbReference>
<evidence type="ECO:0000256" key="9">
    <source>
        <dbReference type="ARBA" id="ARBA00022837"/>
    </source>
</evidence>